<sequence length="359" mass="40544">MANCHITALAPCYNRKPRQGRHLLPSATTRATLSRQWELLRQLPSRSPGITSAELVGRLQDAGFSISKRSIERDLNELSLIFPLERNDKSIPYGWHWAANACIELRGISVSEALSLALVEEAVRPLLPGSMLKVLDPRFSHARQKLEHLSGANKVARWLDKVASVRPDMNMQAPEVPDSILETVQHALLEEYQLHCQYYSAHNDKLSELTLNPLALIQRGQVSYLIATAVPYTDIRQFAVHRFRKLRILDSPTEGLRAFDLQAYLRSDALQFGDTDKIELQAWISDNLARLVRETPLSADMHLTPLEAGHRLQATVSNSWQLRWWLLSQGDGLIVEQPLSLRRQIAETLNNAAAQYQSA</sequence>
<reference evidence="4" key="1">
    <citation type="submission" date="2018-07" db="EMBL/GenBank/DDBJ databases">
        <authorList>
            <person name="Blom J."/>
        </authorList>
    </citation>
    <scope>NUCLEOTIDE SEQUENCE [LARGE SCALE GENOMIC DNA]</scope>
    <source>
        <strain evidence="4">CCOS 864</strain>
    </source>
</reference>
<dbReference type="InterPro" id="IPR036390">
    <property type="entry name" value="WH_DNA-bd_sf"/>
</dbReference>
<organism evidence="3 4">
    <name type="scientific">Pseudomonas wadenswilerensis</name>
    <dbReference type="NCBI Taxonomy" id="1785161"/>
    <lineage>
        <taxon>Bacteria</taxon>
        <taxon>Pseudomonadati</taxon>
        <taxon>Pseudomonadota</taxon>
        <taxon>Gammaproteobacteria</taxon>
        <taxon>Pseudomonadales</taxon>
        <taxon>Pseudomonadaceae</taxon>
        <taxon>Pseudomonas</taxon>
    </lineage>
</organism>
<dbReference type="SUPFAM" id="SSF46785">
    <property type="entry name" value="Winged helix' DNA-binding domain"/>
    <property type="match status" value="1"/>
</dbReference>
<dbReference type="Pfam" id="PF25583">
    <property type="entry name" value="WCX"/>
    <property type="match status" value="1"/>
</dbReference>
<evidence type="ECO:0000259" key="2">
    <source>
        <dbReference type="Pfam" id="PF25583"/>
    </source>
</evidence>
<dbReference type="EMBL" id="UIDD01000012">
    <property type="protein sequence ID" value="SUQ65897.1"/>
    <property type="molecule type" value="Genomic_DNA"/>
</dbReference>
<dbReference type="Pfam" id="PF13280">
    <property type="entry name" value="WYL"/>
    <property type="match status" value="1"/>
</dbReference>
<dbReference type="InterPro" id="IPR051534">
    <property type="entry name" value="CBASS_pafABC_assoc_protein"/>
</dbReference>
<evidence type="ECO:0000313" key="3">
    <source>
        <dbReference type="EMBL" id="SUQ65897.1"/>
    </source>
</evidence>
<dbReference type="Proteomes" id="UP000255177">
    <property type="component" value="Unassembled WGS sequence"/>
</dbReference>
<dbReference type="PROSITE" id="PS52050">
    <property type="entry name" value="WYL"/>
    <property type="match status" value="1"/>
</dbReference>
<dbReference type="InterPro" id="IPR026881">
    <property type="entry name" value="WYL_dom"/>
</dbReference>
<evidence type="ECO:0000259" key="1">
    <source>
        <dbReference type="Pfam" id="PF13280"/>
    </source>
</evidence>
<proteinExistence type="predicted"/>
<evidence type="ECO:0000313" key="4">
    <source>
        <dbReference type="Proteomes" id="UP000255177"/>
    </source>
</evidence>
<dbReference type="PANTHER" id="PTHR34580">
    <property type="match status" value="1"/>
</dbReference>
<dbReference type="InterPro" id="IPR057727">
    <property type="entry name" value="WCX_dom"/>
</dbReference>
<accession>A0A380T6Q4</accession>
<feature type="domain" description="WYL" evidence="1">
    <location>
        <begin position="180"/>
        <end position="247"/>
    </location>
</feature>
<feature type="domain" description="WCX" evidence="2">
    <location>
        <begin position="277"/>
        <end position="352"/>
    </location>
</feature>
<dbReference type="AlphaFoldDB" id="A0A380T6Q4"/>
<protein>
    <submittedName>
        <fullName evidence="3">Transcriptional regulator</fullName>
    </submittedName>
</protein>
<gene>
    <name evidence="3" type="ORF">CCOS864_05375</name>
</gene>
<dbReference type="PANTHER" id="PTHR34580:SF1">
    <property type="entry name" value="PROTEIN PAFC"/>
    <property type="match status" value="1"/>
</dbReference>
<keyword evidence="4" id="KW-1185">Reference proteome</keyword>
<name>A0A380T6Q4_9PSED</name>